<organism evidence="1 2">
    <name type="scientific">Ferroacidibacillus organovorans</name>
    <dbReference type="NCBI Taxonomy" id="1765683"/>
    <lineage>
        <taxon>Bacteria</taxon>
        <taxon>Bacillati</taxon>
        <taxon>Bacillota</taxon>
        <taxon>Bacilli</taxon>
        <taxon>Bacillales</taxon>
        <taxon>Alicyclobacillaceae</taxon>
        <taxon>Ferroacidibacillus</taxon>
    </lineage>
</organism>
<reference evidence="1 2" key="1">
    <citation type="submission" date="2015-12" db="EMBL/GenBank/DDBJ databases">
        <title>Draft genome sequence of Acidibacillus ferrooxidans ITV001, isolated from a chalcopyrite acid mine drainage site in Brazil.</title>
        <authorList>
            <person name="Dall'Agnol H."/>
            <person name="Nancucheo I."/>
            <person name="Johnson B."/>
            <person name="Oliveira R."/>
            <person name="Leite L."/>
            <person name="Pylro V."/>
            <person name="Nunes G.L."/>
            <person name="Tzotzos G."/>
            <person name="Fernandes G.R."/>
            <person name="Dutra J."/>
            <person name="Orellana S.C."/>
            <person name="Oliveira G."/>
        </authorList>
    </citation>
    <scope>NUCLEOTIDE SEQUENCE [LARGE SCALE GENOMIC DNA]</scope>
    <source>
        <strain evidence="2">ITV01</strain>
    </source>
</reference>
<protein>
    <recommendedName>
        <fullName evidence="3">Peptidase S53 domain-containing protein</fullName>
    </recommendedName>
</protein>
<dbReference type="InterPro" id="IPR036852">
    <property type="entry name" value="Peptidase_S8/S53_dom_sf"/>
</dbReference>
<dbReference type="AlphaFoldDB" id="A0A101XR89"/>
<evidence type="ECO:0000313" key="2">
    <source>
        <dbReference type="Proteomes" id="UP000053557"/>
    </source>
</evidence>
<accession>A0A101XR89</accession>
<name>A0A101XR89_9BACL</name>
<dbReference type="GO" id="GO:0004252">
    <property type="term" value="F:serine-type endopeptidase activity"/>
    <property type="evidence" value="ECO:0007669"/>
    <property type="project" value="InterPro"/>
</dbReference>
<evidence type="ECO:0008006" key="3">
    <source>
        <dbReference type="Google" id="ProtNLM"/>
    </source>
</evidence>
<gene>
    <name evidence="1" type="ORF">ATW55_01485</name>
</gene>
<dbReference type="EMBL" id="LPVJ01000029">
    <property type="protein sequence ID" value="KUO96069.1"/>
    <property type="molecule type" value="Genomic_DNA"/>
</dbReference>
<dbReference type="Proteomes" id="UP000053557">
    <property type="component" value="Unassembled WGS sequence"/>
</dbReference>
<comment type="caution">
    <text evidence="1">The sequence shown here is derived from an EMBL/GenBank/DDBJ whole genome shotgun (WGS) entry which is preliminary data.</text>
</comment>
<dbReference type="GO" id="GO:0006508">
    <property type="term" value="P:proteolysis"/>
    <property type="evidence" value="ECO:0007669"/>
    <property type="project" value="InterPro"/>
</dbReference>
<dbReference type="Gene3D" id="3.40.50.200">
    <property type="entry name" value="Peptidase S8/S53 domain"/>
    <property type="match status" value="1"/>
</dbReference>
<dbReference type="RefSeq" id="WP_067715072.1">
    <property type="nucleotide sequence ID" value="NZ_LPVJ01000029.1"/>
</dbReference>
<sequence>MNADPQTGYAVYSTLFTSAYGSPWAQYGGTSFVAPQLAGVAALINQSQGGRVGFWNPQIYQFAQTRKSPFTPLDTSGTSNDNLYYTGQEGALYNPGTGLGIPNFAKLAASFTSAQNQSSQ</sequence>
<dbReference type="OrthoDB" id="2325034at2"/>
<dbReference type="SUPFAM" id="SSF52743">
    <property type="entry name" value="Subtilisin-like"/>
    <property type="match status" value="1"/>
</dbReference>
<keyword evidence="2" id="KW-1185">Reference proteome</keyword>
<proteinExistence type="predicted"/>
<evidence type="ECO:0000313" key="1">
    <source>
        <dbReference type="EMBL" id="KUO96069.1"/>
    </source>
</evidence>